<evidence type="ECO:0000256" key="3">
    <source>
        <dbReference type="ARBA" id="ARBA00022692"/>
    </source>
</evidence>
<comment type="caution">
    <text evidence="7">The sequence shown here is derived from an EMBL/GenBank/DDBJ whole genome shotgun (WGS) entry which is preliminary data.</text>
</comment>
<dbReference type="Proteomes" id="UP000266723">
    <property type="component" value="Unassembled WGS sequence"/>
</dbReference>
<dbReference type="Pfam" id="PF01679">
    <property type="entry name" value="Pmp3"/>
    <property type="match status" value="1"/>
</dbReference>
<keyword evidence="8" id="KW-1185">Reference proteome</keyword>
<proteinExistence type="inferred from homology"/>
<evidence type="ECO:0000256" key="5">
    <source>
        <dbReference type="ARBA" id="ARBA00023136"/>
    </source>
</evidence>
<evidence type="ECO:0000256" key="2">
    <source>
        <dbReference type="ARBA" id="ARBA00009530"/>
    </source>
</evidence>
<dbReference type="EMBL" id="QGKV02001507">
    <property type="protein sequence ID" value="KAF3533472.1"/>
    <property type="molecule type" value="Genomic_DNA"/>
</dbReference>
<keyword evidence="5 6" id="KW-0472">Membrane</keyword>
<dbReference type="PROSITE" id="PS01309">
    <property type="entry name" value="UPF0057"/>
    <property type="match status" value="1"/>
</dbReference>
<evidence type="ECO:0000256" key="4">
    <source>
        <dbReference type="ARBA" id="ARBA00022989"/>
    </source>
</evidence>
<reference evidence="7 8" key="1">
    <citation type="journal article" date="2020" name="BMC Genomics">
        <title>Intraspecific diversification of the crop wild relative Brassica cretica Lam. using demographic model selection.</title>
        <authorList>
            <person name="Kioukis A."/>
            <person name="Michalopoulou V.A."/>
            <person name="Briers L."/>
            <person name="Pirintsos S."/>
            <person name="Studholme D.J."/>
            <person name="Pavlidis P."/>
            <person name="Sarris P.F."/>
        </authorList>
    </citation>
    <scope>NUCLEOTIDE SEQUENCE [LARGE SCALE GENOMIC DNA]</scope>
    <source>
        <strain evidence="8">cv. PFS-1207/04</strain>
    </source>
</reference>
<dbReference type="InterPro" id="IPR000612">
    <property type="entry name" value="PMP3"/>
</dbReference>
<comment type="similarity">
    <text evidence="2">Belongs to the UPF0057 (PMP3) family.</text>
</comment>
<evidence type="ECO:0000313" key="7">
    <source>
        <dbReference type="EMBL" id="KAF3533472.1"/>
    </source>
</evidence>
<evidence type="ECO:0000256" key="1">
    <source>
        <dbReference type="ARBA" id="ARBA00004370"/>
    </source>
</evidence>
<comment type="subcellular location">
    <subcellularLocation>
        <location evidence="1">Membrane</location>
    </subcellularLocation>
</comment>
<organism evidence="7 8">
    <name type="scientific">Brassica cretica</name>
    <name type="common">Mustard</name>
    <dbReference type="NCBI Taxonomy" id="69181"/>
    <lineage>
        <taxon>Eukaryota</taxon>
        <taxon>Viridiplantae</taxon>
        <taxon>Streptophyta</taxon>
        <taxon>Embryophyta</taxon>
        <taxon>Tracheophyta</taxon>
        <taxon>Spermatophyta</taxon>
        <taxon>Magnoliopsida</taxon>
        <taxon>eudicotyledons</taxon>
        <taxon>Gunneridae</taxon>
        <taxon>Pentapetalae</taxon>
        <taxon>rosids</taxon>
        <taxon>malvids</taxon>
        <taxon>Brassicales</taxon>
        <taxon>Brassicaceae</taxon>
        <taxon>Brassiceae</taxon>
        <taxon>Brassica</taxon>
    </lineage>
</organism>
<keyword evidence="3 6" id="KW-0812">Transmembrane</keyword>
<evidence type="ECO:0000313" key="8">
    <source>
        <dbReference type="Proteomes" id="UP000266723"/>
    </source>
</evidence>
<keyword evidence="4 6" id="KW-1133">Transmembrane helix</keyword>
<evidence type="ECO:0000256" key="6">
    <source>
        <dbReference type="SAM" id="Phobius"/>
    </source>
</evidence>
<sequence>MGTATFIDILLAILLPPLGVFLRYGCEEQLFRRVFLSLCDYDSSFPNELIRDRKSDKTTKNWTFEYTARYTVRWTAMASVIKTDETWMKDLATVGRGRTASPVKIPPIPHRPELASHAASTLHTTPRLERRRRTSRTIVGPVWIET</sequence>
<name>A0ABQ7BLB9_BRACR</name>
<feature type="transmembrane region" description="Helical" evidence="6">
    <location>
        <begin position="6"/>
        <end position="26"/>
    </location>
</feature>
<gene>
    <name evidence="7" type="ORF">DY000_02043818</name>
</gene>
<protein>
    <submittedName>
        <fullName evidence="7">Uncharacterized protein</fullName>
    </submittedName>
</protein>
<accession>A0ABQ7BLB9</accession>